<proteinExistence type="predicted"/>
<dbReference type="RefSeq" id="WP_075239656.1">
    <property type="nucleotide sequence ID" value="NZ_CP040604.1"/>
</dbReference>
<dbReference type="EMBL" id="CP047493">
    <property type="protein sequence ID" value="UXW02942.1"/>
    <property type="molecule type" value="Genomic_DNA"/>
</dbReference>
<dbReference type="PROSITE" id="PS51257">
    <property type="entry name" value="PROKAR_LIPOPROTEIN"/>
    <property type="match status" value="1"/>
</dbReference>
<protein>
    <recommendedName>
        <fullName evidence="3">Lipoprotein</fullName>
    </recommendedName>
</protein>
<evidence type="ECO:0008006" key="3">
    <source>
        <dbReference type="Google" id="ProtNLM"/>
    </source>
</evidence>
<dbReference type="Proteomes" id="UP000187097">
    <property type="component" value="Chromosome"/>
</dbReference>
<evidence type="ECO:0000313" key="1">
    <source>
        <dbReference type="EMBL" id="UXW02942.1"/>
    </source>
</evidence>
<organism evidence="1 2">
    <name type="scientific">Xanthomonas oryzae pv. oryzae</name>
    <dbReference type="NCBI Taxonomy" id="64187"/>
    <lineage>
        <taxon>Bacteria</taxon>
        <taxon>Pseudomonadati</taxon>
        <taxon>Pseudomonadota</taxon>
        <taxon>Gammaproteobacteria</taxon>
        <taxon>Lysobacterales</taxon>
        <taxon>Lysobacteraceae</taxon>
        <taxon>Xanthomonas</taxon>
    </lineage>
</organism>
<gene>
    <name evidence="1" type="ORF">IXO792_20795</name>
</gene>
<name>A0AAJ5MFB2_XANOO</name>
<reference evidence="1" key="1">
    <citation type="submission" date="2015-01" db="EMBL/GenBank/DDBJ databases">
        <authorList>
            <person name="Midha S."/>
            <person name="Anil M.G."/>
            <person name="Mishra D."/>
            <person name="Brahma K."/>
            <person name="Laha G.S."/>
            <person name="Sundaram R.M."/>
            <person name="Sonti R.V."/>
            <person name="Patil P.B."/>
        </authorList>
    </citation>
    <scope>NUCLEOTIDE SEQUENCE</scope>
    <source>
        <strain evidence="1">IXO792</strain>
    </source>
</reference>
<sequence>MKNKIFVACIAFIISGCSDLVLFQPNPNEYEMWSAAGASQIDVEKAMLECGYPTPFSIANKELNLFPSSNEVALMGRCMEKSGFVYADKNDNACKGFRGIPACQPDAIIPRRELSRRINSPFCKKYTKADACAP</sequence>
<dbReference type="AlphaFoldDB" id="A0AAJ5MFB2"/>
<evidence type="ECO:0000313" key="2">
    <source>
        <dbReference type="Proteomes" id="UP000187097"/>
    </source>
</evidence>
<reference evidence="1" key="2">
    <citation type="submission" date="2020-01" db="EMBL/GenBank/DDBJ databases">
        <title>Complete genome investigation of Xanthomonas oryzae strains.</title>
        <authorList>
            <person name="Kaur A."/>
            <person name="Bansal K."/>
            <person name="Patil P.B."/>
        </authorList>
    </citation>
    <scope>NUCLEOTIDE SEQUENCE</scope>
    <source>
        <strain evidence="1">IXO792</strain>
    </source>
</reference>
<accession>A0AAJ5MFB2</accession>